<protein>
    <submittedName>
        <fullName evidence="2">Membrane protein FxsA</fullName>
    </submittedName>
</protein>
<dbReference type="EMBL" id="VJVV01000003">
    <property type="protein sequence ID" value="TRO82633.1"/>
    <property type="molecule type" value="Genomic_DNA"/>
</dbReference>
<keyword evidence="1" id="KW-0472">Membrane</keyword>
<evidence type="ECO:0000256" key="1">
    <source>
        <dbReference type="SAM" id="Phobius"/>
    </source>
</evidence>
<keyword evidence="1" id="KW-0812">Transmembrane</keyword>
<gene>
    <name evidence="2" type="primary">fxsA</name>
    <name evidence="2" type="ORF">FL622_05455</name>
</gene>
<name>A0A550JHH1_9BACT</name>
<evidence type="ECO:0000313" key="2">
    <source>
        <dbReference type="EMBL" id="TRO82633.1"/>
    </source>
</evidence>
<comment type="caution">
    <text evidence="2">The sequence shown here is derived from an EMBL/GenBank/DDBJ whole genome shotgun (WGS) entry which is preliminary data.</text>
</comment>
<accession>A0A550JHH1</accession>
<dbReference type="RefSeq" id="WP_092056813.1">
    <property type="nucleotide sequence ID" value="NZ_FOJJ01000023.1"/>
</dbReference>
<dbReference type="Proteomes" id="UP000317155">
    <property type="component" value="Unassembled WGS sequence"/>
</dbReference>
<dbReference type="InterPro" id="IPR007313">
    <property type="entry name" value="FxsA"/>
</dbReference>
<keyword evidence="1" id="KW-1133">Transmembrane helix</keyword>
<evidence type="ECO:0000313" key="3">
    <source>
        <dbReference type="Proteomes" id="UP000317155"/>
    </source>
</evidence>
<feature type="transmembrane region" description="Helical" evidence="1">
    <location>
        <begin position="27"/>
        <end position="47"/>
    </location>
</feature>
<sequence length="130" mass="14586">MFIRLLLLFTFVPVLELIILIKVGAWIGVAPTIALILLTGIAGAYLARTQGLDLAMRIQRELNEGRLPAEELLDGAMVLVGGILLLTPGFFTDLTGFILLVPGTRQFCKKTVRLWMKRYIDQGRITIRRY</sequence>
<dbReference type="AlphaFoldDB" id="A0A550JHH1"/>
<proteinExistence type="predicted"/>
<dbReference type="PANTHER" id="PTHR35335">
    <property type="entry name" value="UPF0716 PROTEIN FXSA"/>
    <property type="match status" value="1"/>
</dbReference>
<dbReference type="OrthoDB" id="9792788at2"/>
<dbReference type="PANTHER" id="PTHR35335:SF1">
    <property type="entry name" value="UPF0716 PROTEIN FXSA"/>
    <property type="match status" value="1"/>
</dbReference>
<dbReference type="Pfam" id="PF04186">
    <property type="entry name" value="FxsA"/>
    <property type="match status" value="1"/>
</dbReference>
<keyword evidence="3" id="KW-1185">Reference proteome</keyword>
<organism evidence="2 3">
    <name type="scientific">Trichloromonas acetexigens</name>
    <dbReference type="NCBI Taxonomy" id="38815"/>
    <lineage>
        <taxon>Bacteria</taxon>
        <taxon>Pseudomonadati</taxon>
        <taxon>Thermodesulfobacteriota</taxon>
        <taxon>Desulfuromonadia</taxon>
        <taxon>Desulfuromonadales</taxon>
        <taxon>Trichloromonadaceae</taxon>
        <taxon>Trichloromonas</taxon>
    </lineage>
</organism>
<feature type="transmembrane region" description="Helical" evidence="1">
    <location>
        <begin position="76"/>
        <end position="101"/>
    </location>
</feature>
<dbReference type="GO" id="GO:0016020">
    <property type="term" value="C:membrane"/>
    <property type="evidence" value="ECO:0007669"/>
    <property type="project" value="InterPro"/>
</dbReference>
<dbReference type="NCBIfam" id="NF008528">
    <property type="entry name" value="PRK11463.1-2"/>
    <property type="match status" value="1"/>
</dbReference>
<reference evidence="2 3" key="1">
    <citation type="submission" date="2019-07" db="EMBL/GenBank/DDBJ databases">
        <title>Insights of Desulfuromonas acetexigens electromicrobiology.</title>
        <authorList>
            <person name="Katuri K."/>
            <person name="Sapireddy V."/>
            <person name="Shaw D.R."/>
            <person name="Saikaly P."/>
        </authorList>
    </citation>
    <scope>NUCLEOTIDE SEQUENCE [LARGE SCALE GENOMIC DNA]</scope>
    <source>
        <strain evidence="2 3">2873</strain>
    </source>
</reference>